<evidence type="ECO:0000259" key="1">
    <source>
        <dbReference type="PROSITE" id="PS50206"/>
    </source>
</evidence>
<gene>
    <name evidence="2" type="ORF">SAMN05518684_10725</name>
</gene>
<dbReference type="SUPFAM" id="SSF52821">
    <property type="entry name" value="Rhodanese/Cell cycle control phosphatase"/>
    <property type="match status" value="1"/>
</dbReference>
<keyword evidence="2" id="KW-0808">Transferase</keyword>
<organism evidence="2 3">
    <name type="scientific">Salipaludibacillus aurantiacus</name>
    <dbReference type="NCBI Taxonomy" id="1601833"/>
    <lineage>
        <taxon>Bacteria</taxon>
        <taxon>Bacillati</taxon>
        <taxon>Bacillota</taxon>
        <taxon>Bacilli</taxon>
        <taxon>Bacillales</taxon>
        <taxon>Bacillaceae</taxon>
    </lineage>
</organism>
<accession>A0A1H9U8D0</accession>
<dbReference type="PANTHER" id="PTHR43031">
    <property type="entry name" value="FAD-DEPENDENT OXIDOREDUCTASE"/>
    <property type="match status" value="1"/>
</dbReference>
<evidence type="ECO:0000313" key="3">
    <source>
        <dbReference type="Proteomes" id="UP000198571"/>
    </source>
</evidence>
<dbReference type="CDD" id="cd00158">
    <property type="entry name" value="RHOD"/>
    <property type="match status" value="1"/>
</dbReference>
<dbReference type="InterPro" id="IPR036873">
    <property type="entry name" value="Rhodanese-like_dom_sf"/>
</dbReference>
<protein>
    <submittedName>
        <fullName evidence="2">Rhodanese-related sulfurtransferase</fullName>
    </submittedName>
</protein>
<dbReference type="Pfam" id="PF00581">
    <property type="entry name" value="Rhodanese"/>
    <property type="match status" value="1"/>
</dbReference>
<dbReference type="OrthoDB" id="9800872at2"/>
<keyword evidence="3" id="KW-1185">Reference proteome</keyword>
<dbReference type="InterPro" id="IPR001763">
    <property type="entry name" value="Rhodanese-like_dom"/>
</dbReference>
<dbReference type="Proteomes" id="UP000198571">
    <property type="component" value="Unassembled WGS sequence"/>
</dbReference>
<dbReference type="GO" id="GO:0016740">
    <property type="term" value="F:transferase activity"/>
    <property type="evidence" value="ECO:0007669"/>
    <property type="project" value="UniProtKB-KW"/>
</dbReference>
<dbReference type="SMART" id="SM00450">
    <property type="entry name" value="RHOD"/>
    <property type="match status" value="1"/>
</dbReference>
<dbReference type="PROSITE" id="PS50206">
    <property type="entry name" value="RHODANESE_3"/>
    <property type="match status" value="1"/>
</dbReference>
<dbReference type="AlphaFoldDB" id="A0A1H9U8D0"/>
<dbReference type="PANTHER" id="PTHR43031:SF17">
    <property type="entry name" value="SULFURTRANSFERASE YTWF-RELATED"/>
    <property type="match status" value="1"/>
</dbReference>
<dbReference type="EMBL" id="FOGT01000007">
    <property type="protein sequence ID" value="SES05521.1"/>
    <property type="molecule type" value="Genomic_DNA"/>
</dbReference>
<evidence type="ECO:0000313" key="2">
    <source>
        <dbReference type="EMBL" id="SES05521.1"/>
    </source>
</evidence>
<reference evidence="3" key="1">
    <citation type="submission" date="2016-10" db="EMBL/GenBank/DDBJ databases">
        <authorList>
            <person name="Varghese N."/>
            <person name="Submissions S."/>
        </authorList>
    </citation>
    <scope>NUCLEOTIDE SEQUENCE [LARGE SCALE GENOMIC DNA]</scope>
    <source>
        <strain evidence="3">S9</strain>
    </source>
</reference>
<dbReference type="STRING" id="1601833.SAMN05518684_10725"/>
<dbReference type="InterPro" id="IPR050229">
    <property type="entry name" value="GlpE_sulfurtransferase"/>
</dbReference>
<proteinExistence type="predicted"/>
<dbReference type="RefSeq" id="WP_093051188.1">
    <property type="nucleotide sequence ID" value="NZ_FOGT01000007.1"/>
</dbReference>
<sequence>MNQLSAKHVEQQIKNNKKVTLIDVREPEEVAAGKIPGVINIPLGLLEYRLHELKKSEEYIIVCRSGSRSGLATSFLESRGYNATNMSGGMISWEGAVEIAGQYQPAR</sequence>
<name>A0A1H9U8D0_9BACI</name>
<dbReference type="Gene3D" id="3.40.250.10">
    <property type="entry name" value="Rhodanese-like domain"/>
    <property type="match status" value="1"/>
</dbReference>
<feature type="domain" description="Rhodanese" evidence="1">
    <location>
        <begin position="15"/>
        <end position="98"/>
    </location>
</feature>